<name>A0A383E9T4_9ZZZZ</name>
<dbReference type="SUPFAM" id="SSF55729">
    <property type="entry name" value="Acyl-CoA N-acyltransferases (Nat)"/>
    <property type="match status" value="1"/>
</dbReference>
<dbReference type="AlphaFoldDB" id="A0A383E9T4"/>
<dbReference type="PROSITE" id="PS51186">
    <property type="entry name" value="GNAT"/>
    <property type="match status" value="1"/>
</dbReference>
<accession>A0A383E9T4</accession>
<proteinExistence type="predicted"/>
<dbReference type="EMBL" id="UINC01223815">
    <property type="protein sequence ID" value="SVE53163.1"/>
    <property type="molecule type" value="Genomic_DNA"/>
</dbReference>
<dbReference type="InterPro" id="IPR016890">
    <property type="entry name" value="UCP028520"/>
</dbReference>
<dbReference type="Pfam" id="PF00583">
    <property type="entry name" value="Acetyltransf_1"/>
    <property type="match status" value="1"/>
</dbReference>
<dbReference type="Gene3D" id="3.40.630.30">
    <property type="match status" value="1"/>
</dbReference>
<evidence type="ECO:0000259" key="1">
    <source>
        <dbReference type="PROSITE" id="PS51186"/>
    </source>
</evidence>
<dbReference type="InterPro" id="IPR016181">
    <property type="entry name" value="Acyl_CoA_acyltransferase"/>
</dbReference>
<protein>
    <recommendedName>
        <fullName evidence="1">N-acetyltransferase domain-containing protein</fullName>
    </recommendedName>
</protein>
<evidence type="ECO:0000313" key="2">
    <source>
        <dbReference type="EMBL" id="SVE53163.1"/>
    </source>
</evidence>
<dbReference type="PIRSF" id="PIRSF028520">
    <property type="entry name" value="UCP028520"/>
    <property type="match status" value="1"/>
</dbReference>
<gene>
    <name evidence="2" type="ORF">METZ01_LOCUS506017</name>
</gene>
<sequence length="162" mass="19135">MNYKIEQATKDDLKSILSLNQDSIPAVSSSNLEMMKHFLIICDYFKICKINGEIIGFLNALLPSKDYKSEHYKWFNDRYESFIYVDRIIFNKSYQNQGYGTVFYDDLINSIENKPLDIACEINTKPYNKQSINFHNKYGFKEVGRKDINIEKSVIYMIYENN</sequence>
<feature type="domain" description="N-acetyltransferase" evidence="1">
    <location>
        <begin position="3"/>
        <end position="162"/>
    </location>
</feature>
<reference evidence="2" key="1">
    <citation type="submission" date="2018-05" db="EMBL/GenBank/DDBJ databases">
        <authorList>
            <person name="Lanie J.A."/>
            <person name="Ng W.-L."/>
            <person name="Kazmierczak K.M."/>
            <person name="Andrzejewski T.M."/>
            <person name="Davidsen T.M."/>
            <person name="Wayne K.J."/>
            <person name="Tettelin H."/>
            <person name="Glass J.I."/>
            <person name="Rusch D."/>
            <person name="Podicherti R."/>
            <person name="Tsui H.-C.T."/>
            <person name="Winkler M.E."/>
        </authorList>
    </citation>
    <scope>NUCLEOTIDE SEQUENCE</scope>
</reference>
<organism evidence="2">
    <name type="scientific">marine metagenome</name>
    <dbReference type="NCBI Taxonomy" id="408172"/>
    <lineage>
        <taxon>unclassified sequences</taxon>
        <taxon>metagenomes</taxon>
        <taxon>ecological metagenomes</taxon>
    </lineage>
</organism>
<dbReference type="GO" id="GO:0016747">
    <property type="term" value="F:acyltransferase activity, transferring groups other than amino-acyl groups"/>
    <property type="evidence" value="ECO:0007669"/>
    <property type="project" value="InterPro"/>
</dbReference>
<dbReference type="InterPro" id="IPR000182">
    <property type="entry name" value="GNAT_dom"/>
</dbReference>